<accession>A0A9E7SQQ3</accession>
<keyword evidence="1" id="KW-0175">Coiled coil</keyword>
<organism evidence="2 3">
    <name type="scientific">Brevundimonas phage vB_BpoS-Gurke</name>
    <dbReference type="NCBI Taxonomy" id="2948599"/>
    <lineage>
        <taxon>Viruses</taxon>
        <taxon>Duplodnaviria</taxon>
        <taxon>Heunggongvirae</taxon>
        <taxon>Uroviricota</taxon>
        <taxon>Caudoviricetes</taxon>
        <taxon>Jeanschmidtviridae</taxon>
        <taxon>Kikimoravirus</taxon>
        <taxon>Kikimoravirus gurke</taxon>
    </lineage>
</organism>
<keyword evidence="3" id="KW-1185">Reference proteome</keyword>
<evidence type="ECO:0000256" key="1">
    <source>
        <dbReference type="SAM" id="Coils"/>
    </source>
</evidence>
<protein>
    <submittedName>
        <fullName evidence="2">Uncharacterized protein</fullName>
    </submittedName>
</protein>
<reference evidence="2" key="1">
    <citation type="submission" date="2022-04" db="EMBL/GenBank/DDBJ databases">
        <authorList>
            <person name="Friedrich I."/>
            <person name="Schneider D."/>
            <person name="Poehlein A."/>
            <person name="Hertel R."/>
            <person name="Daniel R."/>
        </authorList>
    </citation>
    <scope>NUCLEOTIDE SEQUENCE</scope>
</reference>
<evidence type="ECO:0000313" key="3">
    <source>
        <dbReference type="Proteomes" id="UP001055634"/>
    </source>
</evidence>
<proteinExistence type="predicted"/>
<evidence type="ECO:0000313" key="2">
    <source>
        <dbReference type="EMBL" id="UTC28129.1"/>
    </source>
</evidence>
<gene>
    <name evidence="2" type="ORF">GURKE_00980</name>
</gene>
<name>A0A9E7SQQ3_9CAUD</name>
<dbReference type="EMBL" id="ON529850">
    <property type="protein sequence ID" value="UTC28129.1"/>
    <property type="molecule type" value="Genomic_DNA"/>
</dbReference>
<sequence>MTEQKNYSILVTRTVQERVLVQASNEEEARIWASWTAKGDGRSSMTTSVVASWPTLQEENGPVVPGEGFFWRRGWFWTASLDFRTVALPTILLPGLPLEGSPEEKAAVHRRFSHLIQGKNETIFSIRRVYGHAFLKNVDVLVADDRSLESVLRHVSLTSGDVLWDGPFVSEKDMLNAAKSEVRRHDALRREAERAAQEAENARRMEMVAEETIAIMRRPENEDALYKTKGGRWTVGTIIATSTDADGALTPEAWSVDIHVVRRLLDTGRAQILGAYEASGDPYAISLLWSESTSNYFEK</sequence>
<feature type="coiled-coil region" evidence="1">
    <location>
        <begin position="175"/>
        <end position="212"/>
    </location>
</feature>
<dbReference type="Proteomes" id="UP001055634">
    <property type="component" value="Segment"/>
</dbReference>